<keyword evidence="2" id="KW-0812">Transmembrane</keyword>
<feature type="domain" description="SGNH" evidence="4">
    <location>
        <begin position="480"/>
        <end position="715"/>
    </location>
</feature>
<name>A0A3A5H8C9_9ACTN</name>
<reference evidence="6" key="1">
    <citation type="submission" date="2018-09" db="EMBL/GenBank/DDBJ databases">
        <authorList>
            <person name="Zhu H."/>
        </authorList>
    </citation>
    <scope>NUCLEOTIDE SEQUENCE [LARGE SCALE GENOMIC DNA]</scope>
    <source>
        <strain evidence="6">K1W22B-1</strain>
    </source>
</reference>
<dbReference type="EMBL" id="QYRP01000002">
    <property type="protein sequence ID" value="RJS46261.1"/>
    <property type="molecule type" value="Genomic_DNA"/>
</dbReference>
<accession>A0A3A5H8C9</accession>
<feature type="domain" description="Acyltransferase 3" evidence="3">
    <location>
        <begin position="38"/>
        <end position="370"/>
    </location>
</feature>
<dbReference type="Pfam" id="PF01757">
    <property type="entry name" value="Acyl_transf_3"/>
    <property type="match status" value="1"/>
</dbReference>
<feature type="transmembrane region" description="Helical" evidence="2">
    <location>
        <begin position="67"/>
        <end position="85"/>
    </location>
</feature>
<feature type="transmembrane region" description="Helical" evidence="2">
    <location>
        <begin position="350"/>
        <end position="368"/>
    </location>
</feature>
<feature type="compositionally biased region" description="Low complexity" evidence="1">
    <location>
        <begin position="13"/>
        <end position="30"/>
    </location>
</feature>
<feature type="transmembrane region" description="Helical" evidence="2">
    <location>
        <begin position="230"/>
        <end position="252"/>
    </location>
</feature>
<dbReference type="RefSeq" id="WP_120060234.1">
    <property type="nucleotide sequence ID" value="NZ_QYRP01000002.1"/>
</dbReference>
<dbReference type="PANTHER" id="PTHR23028:SF53">
    <property type="entry name" value="ACYL_TRANSF_3 DOMAIN-CONTAINING PROTEIN"/>
    <property type="match status" value="1"/>
</dbReference>
<evidence type="ECO:0000313" key="6">
    <source>
        <dbReference type="Proteomes" id="UP000276542"/>
    </source>
</evidence>
<dbReference type="GO" id="GO:0009103">
    <property type="term" value="P:lipopolysaccharide biosynthetic process"/>
    <property type="evidence" value="ECO:0007669"/>
    <property type="project" value="TreeGrafter"/>
</dbReference>
<dbReference type="Pfam" id="PF19040">
    <property type="entry name" value="SGNH"/>
    <property type="match status" value="1"/>
</dbReference>
<evidence type="ECO:0000259" key="4">
    <source>
        <dbReference type="Pfam" id="PF19040"/>
    </source>
</evidence>
<dbReference type="OrthoDB" id="3404679at2"/>
<dbReference type="InterPro" id="IPR002656">
    <property type="entry name" value="Acyl_transf_3_dom"/>
</dbReference>
<sequence length="723" mass="76526">MATLELLGRASEAGPKAGQSGGSSPASGSAAGHARMRADIEGLRAIATFLVLPFHAGLMLFPGGFVGVDVFFVISGFVITGQLVREVERSGRVRLLDFYARRVRRLLPASAVVLGATAFMVWAWVPRIRWETTGGDIVAAALYVVNWRLADRSVDYLAEDVTPSPVQHFWSLSVEEQFYLLWPLLVLAAALVAARYGVRRKVALAVGLTAVALPSLLWAGHQAVAAPERAYFATSVRIWEFAIGAFVALAAARLARIPRALAVGLAWLGLAMILWSGRTYSTDMTWPGYAALVPTLGAGLLIGAGVAAGRGGPVWFLGRKPMLVIGYLTYSLYLWHWPLLIVAREHFGGIPVWVGLLIVVFSALPAWLTWKFVETPFRSSPVVTKHRRVAFGLGANATLVGAAAGLTLIVALSHSFGPGSAVTAAVTPVGGTTGALGAAALGDDPTRSSAGAVGTSWPQAIVPDPVLAPKDVPGLYRAGCQQQPDSADPVSCSYGNKDAGTTIAVVGDSKAAQWVPAFEQLVTKHDWHVITYNKSACQFVDTDTPLDGGVYTTCREWTRNVIAKLTGPDRPDVVVTAGQQDDAVTGVADDGSLEESQPVMQAALAATWRQVADAGVKVIVLADTPQTGRDIYPCVAERPKDPGECAYERANGVAASGAPVQRAAASEAKVPFIDLVDWICPRAECAPVIGGVLVYRQGSHITKTYIESLAPRLEQELAALGVT</sequence>
<dbReference type="InterPro" id="IPR043968">
    <property type="entry name" value="SGNH"/>
</dbReference>
<feature type="transmembrane region" description="Helical" evidence="2">
    <location>
        <begin position="203"/>
        <end position="224"/>
    </location>
</feature>
<dbReference type="GO" id="GO:0016747">
    <property type="term" value="F:acyltransferase activity, transferring groups other than amino-acyl groups"/>
    <property type="evidence" value="ECO:0007669"/>
    <property type="project" value="InterPro"/>
</dbReference>
<evidence type="ECO:0000256" key="2">
    <source>
        <dbReference type="SAM" id="Phobius"/>
    </source>
</evidence>
<evidence type="ECO:0000256" key="1">
    <source>
        <dbReference type="SAM" id="MobiDB-lite"/>
    </source>
</evidence>
<proteinExistence type="predicted"/>
<comment type="caution">
    <text evidence="5">The sequence shown here is derived from an EMBL/GenBank/DDBJ whole genome shotgun (WGS) entry which is preliminary data.</text>
</comment>
<evidence type="ECO:0000259" key="3">
    <source>
        <dbReference type="Pfam" id="PF01757"/>
    </source>
</evidence>
<dbReference type="Proteomes" id="UP000276542">
    <property type="component" value="Unassembled WGS sequence"/>
</dbReference>
<keyword evidence="5" id="KW-0808">Transferase</keyword>
<feature type="transmembrane region" description="Helical" evidence="2">
    <location>
        <begin position="259"/>
        <end position="277"/>
    </location>
</feature>
<evidence type="ECO:0000313" key="5">
    <source>
        <dbReference type="EMBL" id="RJS46261.1"/>
    </source>
</evidence>
<feature type="transmembrane region" description="Helical" evidence="2">
    <location>
        <begin position="178"/>
        <end position="196"/>
    </location>
</feature>
<protein>
    <submittedName>
        <fullName evidence="5">Acyltransferase</fullName>
    </submittedName>
</protein>
<dbReference type="SUPFAM" id="SSF52266">
    <property type="entry name" value="SGNH hydrolase"/>
    <property type="match status" value="1"/>
</dbReference>
<feature type="transmembrane region" description="Helical" evidence="2">
    <location>
        <begin position="389"/>
        <end position="412"/>
    </location>
</feature>
<keyword evidence="2" id="KW-1133">Transmembrane helix</keyword>
<feature type="transmembrane region" description="Helical" evidence="2">
    <location>
        <begin position="321"/>
        <end position="338"/>
    </location>
</feature>
<keyword evidence="5" id="KW-0012">Acyltransferase</keyword>
<dbReference type="PANTHER" id="PTHR23028">
    <property type="entry name" value="ACETYLTRANSFERASE"/>
    <property type="match status" value="1"/>
</dbReference>
<keyword evidence="6" id="KW-1185">Reference proteome</keyword>
<gene>
    <name evidence="5" type="ORF">D4739_08575</name>
</gene>
<dbReference type="AlphaFoldDB" id="A0A3A5H8C9"/>
<feature type="transmembrane region" description="Helical" evidence="2">
    <location>
        <begin position="289"/>
        <end position="309"/>
    </location>
</feature>
<feature type="region of interest" description="Disordered" evidence="1">
    <location>
        <begin position="11"/>
        <end position="30"/>
    </location>
</feature>
<dbReference type="InterPro" id="IPR050879">
    <property type="entry name" value="Acyltransferase_3"/>
</dbReference>
<dbReference type="GO" id="GO:0016020">
    <property type="term" value="C:membrane"/>
    <property type="evidence" value="ECO:0007669"/>
    <property type="project" value="TreeGrafter"/>
</dbReference>
<feature type="transmembrane region" description="Helical" evidence="2">
    <location>
        <begin position="106"/>
        <end position="125"/>
    </location>
</feature>
<organism evidence="5 6">
    <name type="scientific">Nocardioides cavernaquae</name>
    <dbReference type="NCBI Taxonomy" id="2321396"/>
    <lineage>
        <taxon>Bacteria</taxon>
        <taxon>Bacillati</taxon>
        <taxon>Actinomycetota</taxon>
        <taxon>Actinomycetes</taxon>
        <taxon>Propionibacteriales</taxon>
        <taxon>Nocardioidaceae</taxon>
        <taxon>Nocardioides</taxon>
    </lineage>
</organism>
<keyword evidence="2" id="KW-0472">Membrane</keyword>